<feature type="domain" description="Amidohydrolase 3" evidence="3">
    <location>
        <begin position="42"/>
        <end position="77"/>
    </location>
</feature>
<dbReference type="NCBIfam" id="TIGR01975">
    <property type="entry name" value="isoAsp_dipep"/>
    <property type="match status" value="1"/>
</dbReference>
<organism evidence="4 5">
    <name type="scientific">Blautia stercoris</name>
    <dbReference type="NCBI Taxonomy" id="871664"/>
    <lineage>
        <taxon>Bacteria</taxon>
        <taxon>Bacillati</taxon>
        <taxon>Bacillota</taxon>
        <taxon>Clostridia</taxon>
        <taxon>Lachnospirales</taxon>
        <taxon>Lachnospiraceae</taxon>
        <taxon>Blautia</taxon>
    </lineage>
</organism>
<protein>
    <recommendedName>
        <fullName evidence="1">Isoaspartyl dipeptidase</fullName>
        <ecNumber evidence="1">3.4.19.-</ecNumber>
    </recommendedName>
</protein>
<sequence>MLLIKNAEVYAPKYLGKKDVLICGGKIEKIQDEIGPLPIDCEVLDAKGKVLTPGFIDQHVHITGGGGEGSFHTRTPELQLSELVENGITTVVGLLGTDGITRSVENLYAKTRALCEEGVSAYMLTGAYGIPNPTITGEIDRDIVFVKEILGVKLAISDHRAPNVTEDELIQIASKARVAGMLSGKPGIVVLHMGDDKAGLQPVFQALDTSSVPVRIFRPTHVNRNKNLMEEGYELLQKGGYVDLTCGMHTSPGKCVLEAKRRGISTEHITMSSDGHGSWSNYAEDGTLLEIGVSGVDALYKELKYMIEELEMSLEEALPYMTSQVAEGLDLLPKKGLIKEGADGDILLFDKDLQLDAFVANGKLFMKEGKILQKGTYEK</sequence>
<dbReference type="RefSeq" id="WP_187559167.1">
    <property type="nucleotide sequence ID" value="NZ_JACRTP010000007.1"/>
</dbReference>
<dbReference type="InterPro" id="IPR013108">
    <property type="entry name" value="Amidohydro_3"/>
</dbReference>
<dbReference type="PANTHER" id="PTHR11647">
    <property type="entry name" value="HYDRANTOINASE/DIHYDROPYRIMIDINASE FAMILY MEMBER"/>
    <property type="match status" value="1"/>
</dbReference>
<dbReference type="Proteomes" id="UP000661649">
    <property type="component" value="Unassembled WGS sequence"/>
</dbReference>
<comment type="subcellular location">
    <subcellularLocation>
        <location evidence="1">Cytoplasm</location>
    </subcellularLocation>
</comment>
<feature type="domain" description="Amidohydrolase-related" evidence="2">
    <location>
        <begin position="259"/>
        <end position="361"/>
    </location>
</feature>
<evidence type="ECO:0000313" key="5">
    <source>
        <dbReference type="Proteomes" id="UP000661649"/>
    </source>
</evidence>
<dbReference type="Gene3D" id="3.20.20.140">
    <property type="entry name" value="Metal-dependent hydrolases"/>
    <property type="match status" value="1"/>
</dbReference>
<dbReference type="InterPro" id="IPR050378">
    <property type="entry name" value="Metallo-dep_Hydrolases_sf"/>
</dbReference>
<comment type="caution">
    <text evidence="4">The sequence shown here is derived from an EMBL/GenBank/DDBJ whole genome shotgun (WGS) entry which is preliminary data.</text>
</comment>
<evidence type="ECO:0000313" key="4">
    <source>
        <dbReference type="EMBL" id="MBC8629720.1"/>
    </source>
</evidence>
<proteinExistence type="inferred from homology"/>
<dbReference type="EC" id="3.4.19.-" evidence="1"/>
<dbReference type="Pfam" id="PF07969">
    <property type="entry name" value="Amidohydro_3"/>
    <property type="match status" value="1"/>
</dbReference>
<comment type="similarity">
    <text evidence="1">Belongs to the peptidase M38 family.</text>
</comment>
<keyword evidence="1" id="KW-0482">Metalloprotease</keyword>
<comment type="PTM">
    <text evidence="1">Carboxylation allows a single lysine to coordinate two zinc ions.</text>
</comment>
<dbReference type="EMBL" id="JACRTP010000007">
    <property type="protein sequence ID" value="MBC8629720.1"/>
    <property type="molecule type" value="Genomic_DNA"/>
</dbReference>
<comment type="cofactor">
    <cofactor evidence="1">
        <name>Zn(2+)</name>
        <dbReference type="ChEBI" id="CHEBI:29105"/>
    </cofactor>
    <text evidence="1">Binds 2 Zn(2+) ions per subunit.</text>
</comment>
<keyword evidence="1 4" id="KW-0378">Hydrolase</keyword>
<gene>
    <name evidence="4" type="ORF">H8712_14085</name>
</gene>
<comment type="function">
    <text evidence="1">Catalyzes the hydrolytic cleavage of a subset of L-isoaspartyl (L-beta-aspartyl) dipeptides. Used to degrade proteins damaged by L-isoaspartyl residues formation.</text>
</comment>
<dbReference type="SUPFAM" id="SSF51338">
    <property type="entry name" value="Composite domain of metallo-dependent hydrolases"/>
    <property type="match status" value="1"/>
</dbReference>
<dbReference type="Gene3D" id="2.30.40.10">
    <property type="entry name" value="Urease, subunit C, domain 1"/>
    <property type="match status" value="1"/>
</dbReference>
<dbReference type="PANTHER" id="PTHR11647:SF1">
    <property type="entry name" value="COLLAPSIN RESPONSE MEDIATOR PROTEIN"/>
    <property type="match status" value="1"/>
</dbReference>
<evidence type="ECO:0000259" key="2">
    <source>
        <dbReference type="Pfam" id="PF01979"/>
    </source>
</evidence>
<accession>A0ABR7PE71</accession>
<keyword evidence="1" id="KW-0645">Protease</keyword>
<evidence type="ECO:0000259" key="3">
    <source>
        <dbReference type="Pfam" id="PF07969"/>
    </source>
</evidence>
<keyword evidence="1" id="KW-0862">Zinc</keyword>
<dbReference type="InterPro" id="IPR032466">
    <property type="entry name" value="Metal_Hydrolase"/>
</dbReference>
<dbReference type="InterPro" id="IPR011059">
    <property type="entry name" value="Metal-dep_hydrolase_composite"/>
</dbReference>
<dbReference type="GO" id="GO:0008798">
    <property type="term" value="F:beta-aspartyl-peptidase activity"/>
    <property type="evidence" value="ECO:0007669"/>
    <property type="project" value="UniProtKB-EC"/>
</dbReference>
<dbReference type="Pfam" id="PF01979">
    <property type="entry name" value="Amidohydro_1"/>
    <property type="match status" value="1"/>
</dbReference>
<dbReference type="InterPro" id="IPR010229">
    <property type="entry name" value="Pept_M38_dipep"/>
</dbReference>
<dbReference type="SUPFAM" id="SSF51556">
    <property type="entry name" value="Metallo-dependent hydrolases"/>
    <property type="match status" value="1"/>
</dbReference>
<dbReference type="InterPro" id="IPR006680">
    <property type="entry name" value="Amidohydro-rel"/>
</dbReference>
<keyword evidence="1" id="KW-0479">Metal-binding</keyword>
<name>A0ABR7PE71_9FIRM</name>
<dbReference type="PIRSF" id="PIRSF001238">
    <property type="entry name" value="IadA"/>
    <property type="match status" value="1"/>
</dbReference>
<keyword evidence="5" id="KW-1185">Reference proteome</keyword>
<reference evidence="4 5" key="1">
    <citation type="submission" date="2020-08" db="EMBL/GenBank/DDBJ databases">
        <title>Genome public.</title>
        <authorList>
            <person name="Liu C."/>
            <person name="Sun Q."/>
        </authorList>
    </citation>
    <scope>NUCLEOTIDE SEQUENCE [LARGE SCALE GENOMIC DNA]</scope>
    <source>
        <strain evidence="4 5">3_YM_SP_D4_24.mj</strain>
    </source>
</reference>
<evidence type="ECO:0000256" key="1">
    <source>
        <dbReference type="PIRNR" id="PIRNR001238"/>
    </source>
</evidence>